<proteinExistence type="predicted"/>
<comment type="caution">
    <text evidence="1">The sequence shown here is derived from an EMBL/GenBank/DDBJ whole genome shotgun (WGS) entry which is preliminary data.</text>
</comment>
<sequence length="137" mass="15748">MEQNSSLRLRRMREKHRRIVGLQAKLIGVEQVEKHEQLKVRNNVLLLEQTTTYHAKPPSITELEADVWELRKQFILQIANRRNGKVRLVDVAAECNVNIRVAAEWLIRLSTEGTLSLIAGQQHTMTYLVKEVGGAQK</sequence>
<accession>A0ABU1NXJ2</accession>
<name>A0ABU1NXJ2_9BACL</name>
<organism evidence="1 2">
    <name type="scientific">Paenibacillus qinlingensis</name>
    <dbReference type="NCBI Taxonomy" id="1837343"/>
    <lineage>
        <taxon>Bacteria</taxon>
        <taxon>Bacillati</taxon>
        <taxon>Bacillota</taxon>
        <taxon>Bacilli</taxon>
        <taxon>Bacillales</taxon>
        <taxon>Paenibacillaceae</taxon>
        <taxon>Paenibacillus</taxon>
    </lineage>
</organism>
<evidence type="ECO:0000313" key="1">
    <source>
        <dbReference type="EMBL" id="MDR6552223.1"/>
    </source>
</evidence>
<protein>
    <submittedName>
        <fullName evidence="1">Uncharacterized protein</fullName>
    </submittedName>
</protein>
<keyword evidence="2" id="KW-1185">Reference proteome</keyword>
<gene>
    <name evidence="1" type="ORF">J2736_003425</name>
</gene>
<reference evidence="1 2" key="1">
    <citation type="submission" date="2023-07" db="EMBL/GenBank/DDBJ databases">
        <title>Sorghum-associated microbial communities from plants grown in Nebraska, USA.</title>
        <authorList>
            <person name="Schachtman D."/>
        </authorList>
    </citation>
    <scope>NUCLEOTIDE SEQUENCE [LARGE SCALE GENOMIC DNA]</scope>
    <source>
        <strain evidence="1 2">CC258</strain>
    </source>
</reference>
<dbReference type="Proteomes" id="UP001267290">
    <property type="component" value="Unassembled WGS sequence"/>
</dbReference>
<evidence type="ECO:0000313" key="2">
    <source>
        <dbReference type="Proteomes" id="UP001267290"/>
    </source>
</evidence>
<dbReference type="RefSeq" id="WP_310499768.1">
    <property type="nucleotide sequence ID" value="NZ_JAVDSB010000005.1"/>
</dbReference>
<dbReference type="EMBL" id="JAVDSB010000005">
    <property type="protein sequence ID" value="MDR6552223.1"/>
    <property type="molecule type" value="Genomic_DNA"/>
</dbReference>